<protein>
    <recommendedName>
        <fullName evidence="3">Carboxypeptidase regulatory-like domain-containing protein</fullName>
    </recommendedName>
</protein>
<proteinExistence type="predicted"/>
<dbReference type="RefSeq" id="WP_146597113.1">
    <property type="nucleotide sequence ID" value="NZ_SJPT01000012.1"/>
</dbReference>
<evidence type="ECO:0000313" key="2">
    <source>
        <dbReference type="Proteomes" id="UP000316304"/>
    </source>
</evidence>
<dbReference type="AlphaFoldDB" id="A0A5C6C164"/>
<dbReference type="OrthoDB" id="287911at2"/>
<accession>A0A5C6C164</accession>
<reference evidence="1 2" key="1">
    <citation type="submission" date="2019-02" db="EMBL/GenBank/DDBJ databases">
        <title>Deep-cultivation of Planctomycetes and their phenomic and genomic characterization uncovers novel biology.</title>
        <authorList>
            <person name="Wiegand S."/>
            <person name="Jogler M."/>
            <person name="Boedeker C."/>
            <person name="Pinto D."/>
            <person name="Vollmers J."/>
            <person name="Rivas-Marin E."/>
            <person name="Kohn T."/>
            <person name="Peeters S.H."/>
            <person name="Heuer A."/>
            <person name="Rast P."/>
            <person name="Oberbeckmann S."/>
            <person name="Bunk B."/>
            <person name="Jeske O."/>
            <person name="Meyerdierks A."/>
            <person name="Storesund J.E."/>
            <person name="Kallscheuer N."/>
            <person name="Luecker S."/>
            <person name="Lage O.M."/>
            <person name="Pohl T."/>
            <person name="Merkel B.J."/>
            <person name="Hornburger P."/>
            <person name="Mueller R.-W."/>
            <person name="Bruemmer F."/>
            <person name="Labrenz M."/>
            <person name="Spormann A.M."/>
            <person name="Op Den Camp H."/>
            <person name="Overmann J."/>
            <person name="Amann R."/>
            <person name="Jetten M.S.M."/>
            <person name="Mascher T."/>
            <person name="Medema M.H."/>
            <person name="Devos D.P."/>
            <person name="Kaster A.-K."/>
            <person name="Ovreas L."/>
            <person name="Rohde M."/>
            <person name="Galperin M.Y."/>
            <person name="Jogler C."/>
        </authorList>
    </citation>
    <scope>NUCLEOTIDE SEQUENCE [LARGE SCALE GENOMIC DNA]</scope>
    <source>
        <strain evidence="1 2">Pla52o</strain>
    </source>
</reference>
<dbReference type="Proteomes" id="UP000316304">
    <property type="component" value="Unassembled WGS sequence"/>
</dbReference>
<dbReference type="PROSITE" id="PS51257">
    <property type="entry name" value="PROKAR_LIPOPROTEIN"/>
    <property type="match status" value="1"/>
</dbReference>
<evidence type="ECO:0000313" key="1">
    <source>
        <dbReference type="EMBL" id="TWU17371.1"/>
    </source>
</evidence>
<sequence length="153" mass="16596">MKRVHWRIQISVAFSSAIAIMMIAGCTQNEEGRLAIQGTIEIGDQPIDHATLVLTPTSAGGSTVTTRIKSGHFSFTRETGPRAGEYTVRINPDEASIEAIVEVAKRDPNQAAREFRAQPMSSSRRPFEAGANAMINITDNEATPLSIELRGSK</sequence>
<dbReference type="EMBL" id="SJPT01000012">
    <property type="protein sequence ID" value="TWU17371.1"/>
    <property type="molecule type" value="Genomic_DNA"/>
</dbReference>
<comment type="caution">
    <text evidence="1">The sequence shown here is derived from an EMBL/GenBank/DDBJ whole genome shotgun (WGS) entry which is preliminary data.</text>
</comment>
<name>A0A5C6C164_9BACT</name>
<organism evidence="1 2">
    <name type="scientific">Novipirellula galeiformis</name>
    <dbReference type="NCBI Taxonomy" id="2528004"/>
    <lineage>
        <taxon>Bacteria</taxon>
        <taxon>Pseudomonadati</taxon>
        <taxon>Planctomycetota</taxon>
        <taxon>Planctomycetia</taxon>
        <taxon>Pirellulales</taxon>
        <taxon>Pirellulaceae</taxon>
        <taxon>Novipirellula</taxon>
    </lineage>
</organism>
<gene>
    <name evidence="1" type="ORF">Pla52o_51750</name>
</gene>
<evidence type="ECO:0008006" key="3">
    <source>
        <dbReference type="Google" id="ProtNLM"/>
    </source>
</evidence>
<keyword evidence="2" id="KW-1185">Reference proteome</keyword>